<sequence length="262" mass="29449">MDIKPERYAAVKEEILDIAEVYNYHSPIKDEPRSDDDTEILDIAEVYDHRSAIKEEPHSDDNTVCDVESVRCVSGVKNIKLEKDATIKQGFVSSGNRLEESIPTNSVAVRKFLRRRDATWRTPFRLHVPTVISGQLRPSSSHPIHKVPLFHTVSQDLGDCVMGEKVSDVPLSMLEASSSRCEIGGGEKFSKDPFGETTVPGGEVKLVDNMTFYRKYPGGAYTEERMKKREKEVDGPEGVVMICWREGEATHRAYGGDGRQNY</sequence>
<comment type="caution">
    <text evidence="1">The sequence shown here is derived from an EMBL/GenBank/DDBJ whole genome shotgun (WGS) entry which is preliminary data.</text>
</comment>
<protein>
    <submittedName>
        <fullName evidence="1">Uncharacterized protein</fullName>
    </submittedName>
</protein>
<organism evidence="1 2">
    <name type="scientific">Ranatra chinensis</name>
    <dbReference type="NCBI Taxonomy" id="642074"/>
    <lineage>
        <taxon>Eukaryota</taxon>
        <taxon>Metazoa</taxon>
        <taxon>Ecdysozoa</taxon>
        <taxon>Arthropoda</taxon>
        <taxon>Hexapoda</taxon>
        <taxon>Insecta</taxon>
        <taxon>Pterygota</taxon>
        <taxon>Neoptera</taxon>
        <taxon>Paraneoptera</taxon>
        <taxon>Hemiptera</taxon>
        <taxon>Heteroptera</taxon>
        <taxon>Panheteroptera</taxon>
        <taxon>Nepomorpha</taxon>
        <taxon>Nepidae</taxon>
        <taxon>Ranatrinae</taxon>
        <taxon>Ranatra</taxon>
    </lineage>
</organism>
<proteinExistence type="predicted"/>
<evidence type="ECO:0000313" key="2">
    <source>
        <dbReference type="Proteomes" id="UP001558652"/>
    </source>
</evidence>
<dbReference type="Proteomes" id="UP001558652">
    <property type="component" value="Unassembled WGS sequence"/>
</dbReference>
<dbReference type="AlphaFoldDB" id="A0ABD0XW15"/>
<name>A0ABD0XW15_9HEMI</name>
<dbReference type="EMBL" id="JBFDAA010000020">
    <property type="protein sequence ID" value="KAL1115461.1"/>
    <property type="molecule type" value="Genomic_DNA"/>
</dbReference>
<evidence type="ECO:0000313" key="1">
    <source>
        <dbReference type="EMBL" id="KAL1115461.1"/>
    </source>
</evidence>
<keyword evidence="2" id="KW-1185">Reference proteome</keyword>
<reference evidence="1 2" key="1">
    <citation type="submission" date="2024-07" db="EMBL/GenBank/DDBJ databases">
        <title>Chromosome-level genome assembly of the water stick insect Ranatra chinensis (Heteroptera: Nepidae).</title>
        <authorList>
            <person name="Liu X."/>
        </authorList>
    </citation>
    <scope>NUCLEOTIDE SEQUENCE [LARGE SCALE GENOMIC DNA]</scope>
    <source>
        <strain evidence="1">Cailab_2021Rc</strain>
        <tissue evidence="1">Muscle</tissue>
    </source>
</reference>
<accession>A0ABD0XW15</accession>
<gene>
    <name evidence="1" type="ORF">AAG570_007491</name>
</gene>